<keyword evidence="3 10" id="KW-1003">Cell membrane</keyword>
<evidence type="ECO:0000256" key="8">
    <source>
        <dbReference type="ARBA" id="ARBA00023136"/>
    </source>
</evidence>
<dbReference type="PANTHER" id="PTHR30558">
    <property type="entry name" value="EXBD MEMBRANE COMPONENT OF PMF-DRIVEN MACROMOLECULE IMPORT SYSTEM"/>
    <property type="match status" value="1"/>
</dbReference>
<keyword evidence="9 10" id="KW-0131">Cell cycle</keyword>
<dbReference type="AlphaFoldDB" id="A0A411WKZ4"/>
<comment type="subcellular location">
    <subcellularLocation>
        <location evidence="10">Cell inner membrane</location>
        <topology evidence="10">Single-pass membrane protein</topology>
    </subcellularLocation>
    <subcellularLocation>
        <location evidence="1">Cell membrane</location>
        <topology evidence="1">Single-pass membrane protein</topology>
    </subcellularLocation>
</comment>
<keyword evidence="8 10" id="KW-0472">Membrane</keyword>
<comment type="similarity">
    <text evidence="2 10">Belongs to the ExbD/TolR family.</text>
</comment>
<evidence type="ECO:0000256" key="10">
    <source>
        <dbReference type="HAMAP-Rule" id="MF_02203"/>
    </source>
</evidence>
<feature type="transmembrane region" description="Helical" evidence="10">
    <location>
        <begin position="20"/>
        <end position="41"/>
    </location>
</feature>
<keyword evidence="7 10" id="KW-1133">Transmembrane helix</keyword>
<comment type="subunit">
    <text evidence="10">The Tol-Pal system is composed of five core proteins: the inner membrane proteins TolA, TolQ and TolR, the periplasmic protein TolB and the outer membrane protein Pal. They form a network linking the inner and outer membranes and the peptidoglycan layer.</text>
</comment>
<keyword evidence="4 10" id="KW-0997">Cell inner membrane</keyword>
<gene>
    <name evidence="10 11" type="primary">tolR</name>
    <name evidence="11" type="ORF">EKN56_10635</name>
</gene>
<keyword evidence="6 10" id="KW-0812">Transmembrane</keyword>
<dbReference type="Pfam" id="PF02472">
    <property type="entry name" value="ExbD"/>
    <property type="match status" value="1"/>
</dbReference>
<evidence type="ECO:0000313" key="12">
    <source>
        <dbReference type="Proteomes" id="UP000293154"/>
    </source>
</evidence>
<dbReference type="FunFam" id="3.30.420.270:FF:000001">
    <property type="entry name" value="Tol-Pal system protein TolR"/>
    <property type="match status" value="1"/>
</dbReference>
<dbReference type="RefSeq" id="WP_130591764.1">
    <property type="nucleotide sequence ID" value="NZ_CP034752.1"/>
</dbReference>
<proteinExistence type="inferred from homology"/>
<name>A0A411WKZ4_9GAMM</name>
<dbReference type="GO" id="GO:0015031">
    <property type="term" value="P:protein transport"/>
    <property type="evidence" value="ECO:0007669"/>
    <property type="project" value="InterPro"/>
</dbReference>
<dbReference type="InterPro" id="IPR014168">
    <property type="entry name" value="Tol-Pal_TolR"/>
</dbReference>
<dbReference type="NCBIfam" id="NF008248">
    <property type="entry name" value="PRK11024.1"/>
    <property type="match status" value="1"/>
</dbReference>
<evidence type="ECO:0000256" key="2">
    <source>
        <dbReference type="ARBA" id="ARBA00005811"/>
    </source>
</evidence>
<sequence length="144" mass="15637">MAYKRTSRRSSTGKTAEINIVPLLDVLLVLLLIFMATAPIITQSVEVDLPDASDSKAVSTDNKPPVIVEVSGVGQYALVIDKERIEQIPEQQVIAEAQARLKEDPKTVFLIGGAKEVPYDEVIKALNMLHRAGVTSVGLMTQPI</sequence>
<evidence type="ECO:0000313" key="11">
    <source>
        <dbReference type="EMBL" id="QBH96820.1"/>
    </source>
</evidence>
<keyword evidence="12" id="KW-1185">Reference proteome</keyword>
<dbReference type="GO" id="GO:0022857">
    <property type="term" value="F:transmembrane transporter activity"/>
    <property type="evidence" value="ECO:0007669"/>
    <property type="project" value="InterPro"/>
</dbReference>
<accession>A0A411WKZ4</accession>
<keyword evidence="5 10" id="KW-0132">Cell division</keyword>
<evidence type="ECO:0000256" key="6">
    <source>
        <dbReference type="ARBA" id="ARBA00022692"/>
    </source>
</evidence>
<comment type="function">
    <text evidence="10">Part of the Tol-Pal system, which plays a role in outer membrane invagination during cell division and is important for maintaining outer membrane integrity. Required, with TolQ, for the proton motive force-dependent activation of TolA and for TolA-Pal interaction.</text>
</comment>
<reference evidence="11 12" key="1">
    <citation type="submission" date="2019-03" db="EMBL/GenBank/DDBJ databases">
        <title>Pragia sp. nov. isolated from the gut tract of Carduelis flavirostris.</title>
        <authorList>
            <person name="Ge Y."/>
        </authorList>
    </citation>
    <scope>NUCLEOTIDE SEQUENCE [LARGE SCALE GENOMIC DNA]</scope>
    <source>
        <strain evidence="11 12">CF-458</strain>
    </source>
</reference>
<evidence type="ECO:0000256" key="1">
    <source>
        <dbReference type="ARBA" id="ARBA00004162"/>
    </source>
</evidence>
<dbReference type="EMBL" id="CP034752">
    <property type="protein sequence ID" value="QBH96820.1"/>
    <property type="molecule type" value="Genomic_DNA"/>
</dbReference>
<dbReference type="InterPro" id="IPR003400">
    <property type="entry name" value="ExbD"/>
</dbReference>
<evidence type="ECO:0000256" key="3">
    <source>
        <dbReference type="ARBA" id="ARBA00022475"/>
    </source>
</evidence>
<evidence type="ECO:0000256" key="4">
    <source>
        <dbReference type="ARBA" id="ARBA00022519"/>
    </source>
</evidence>
<dbReference type="Gene3D" id="3.30.420.270">
    <property type="match status" value="1"/>
</dbReference>
<dbReference type="HAMAP" id="MF_02203">
    <property type="entry name" value="TolR"/>
    <property type="match status" value="1"/>
</dbReference>
<dbReference type="OrthoDB" id="9798629at2"/>
<evidence type="ECO:0000256" key="7">
    <source>
        <dbReference type="ARBA" id="ARBA00022989"/>
    </source>
</evidence>
<dbReference type="GO" id="GO:0051301">
    <property type="term" value="P:cell division"/>
    <property type="evidence" value="ECO:0007669"/>
    <property type="project" value="UniProtKB-UniRule"/>
</dbReference>
<evidence type="ECO:0000256" key="5">
    <source>
        <dbReference type="ARBA" id="ARBA00022618"/>
    </source>
</evidence>
<dbReference type="Proteomes" id="UP000293154">
    <property type="component" value="Chromosome"/>
</dbReference>
<dbReference type="GO" id="GO:0005886">
    <property type="term" value="C:plasma membrane"/>
    <property type="evidence" value="ECO:0007669"/>
    <property type="project" value="UniProtKB-SubCell"/>
</dbReference>
<evidence type="ECO:0000256" key="9">
    <source>
        <dbReference type="ARBA" id="ARBA00023306"/>
    </source>
</evidence>
<dbReference type="NCBIfam" id="TIGR02801">
    <property type="entry name" value="tolR"/>
    <property type="match status" value="1"/>
</dbReference>
<dbReference type="KEGG" id="prag:EKN56_10635"/>
<protein>
    <recommendedName>
        <fullName evidence="10">Tol-Pal system protein TolR</fullName>
    </recommendedName>
</protein>
<dbReference type="PANTHER" id="PTHR30558:SF7">
    <property type="entry name" value="TOL-PAL SYSTEM PROTEIN TOLR"/>
    <property type="match status" value="1"/>
</dbReference>
<organism evidence="11 12">
    <name type="scientific">Limnobaculum zhutongyuii</name>
    <dbReference type="NCBI Taxonomy" id="2498113"/>
    <lineage>
        <taxon>Bacteria</taxon>
        <taxon>Pseudomonadati</taxon>
        <taxon>Pseudomonadota</taxon>
        <taxon>Gammaproteobacteria</taxon>
        <taxon>Enterobacterales</taxon>
        <taxon>Budviciaceae</taxon>
        <taxon>Limnobaculum</taxon>
    </lineage>
</organism>